<dbReference type="InterPro" id="IPR016286">
    <property type="entry name" value="FUC_metazoa-typ"/>
</dbReference>
<dbReference type="InterPro" id="IPR057739">
    <property type="entry name" value="Glyco_hydro_29_N"/>
</dbReference>
<dbReference type="EC" id="3.2.1.51" evidence="3"/>
<evidence type="ECO:0000256" key="7">
    <source>
        <dbReference type="SAM" id="SignalP"/>
    </source>
</evidence>
<evidence type="ECO:0000259" key="9">
    <source>
        <dbReference type="Pfam" id="PF16757"/>
    </source>
</evidence>
<dbReference type="Pfam" id="PF16757">
    <property type="entry name" value="Fucosidase_C"/>
    <property type="match status" value="1"/>
</dbReference>
<evidence type="ECO:0000256" key="6">
    <source>
        <dbReference type="ARBA" id="ARBA00023295"/>
    </source>
</evidence>
<dbReference type="Gene3D" id="2.60.40.1180">
    <property type="entry name" value="Golgi alpha-mannosidase II"/>
    <property type="match status" value="1"/>
</dbReference>
<comment type="function">
    <text evidence="1">Alpha-L-fucosidase is responsible for hydrolyzing the alpha-1,6-linked fucose joined to the reducing-end N-acetylglucosamine of the carbohydrate moieties of glycoproteins.</text>
</comment>
<feature type="domain" description="Alpha-L-fucosidase C-terminal" evidence="9">
    <location>
        <begin position="410"/>
        <end position="492"/>
    </location>
</feature>
<dbReference type="InterPro" id="IPR031919">
    <property type="entry name" value="Fucosidase_C"/>
</dbReference>
<keyword evidence="11" id="KW-1185">Reference proteome</keyword>
<dbReference type="PANTHER" id="PTHR10030:SF37">
    <property type="entry name" value="ALPHA-L-FUCOSIDASE-RELATED"/>
    <property type="match status" value="1"/>
</dbReference>
<evidence type="ECO:0000256" key="3">
    <source>
        <dbReference type="ARBA" id="ARBA00012662"/>
    </source>
</evidence>
<dbReference type="InterPro" id="IPR013780">
    <property type="entry name" value="Glyco_hydro_b"/>
</dbReference>
<dbReference type="PANTHER" id="PTHR10030">
    <property type="entry name" value="ALPHA-L-FUCOSIDASE"/>
    <property type="match status" value="1"/>
</dbReference>
<proteinExistence type="inferred from homology"/>
<feature type="domain" description="Glycoside hydrolase family 29 N-terminal" evidence="8">
    <location>
        <begin position="20"/>
        <end position="379"/>
    </location>
</feature>
<evidence type="ECO:0000256" key="1">
    <source>
        <dbReference type="ARBA" id="ARBA00004071"/>
    </source>
</evidence>
<organism evidence="10 11">
    <name type="scientific">Marinoscillum luteum</name>
    <dbReference type="NCBI Taxonomy" id="861051"/>
    <lineage>
        <taxon>Bacteria</taxon>
        <taxon>Pseudomonadati</taxon>
        <taxon>Bacteroidota</taxon>
        <taxon>Cytophagia</taxon>
        <taxon>Cytophagales</taxon>
        <taxon>Reichenbachiellaceae</taxon>
        <taxon>Marinoscillum</taxon>
    </lineage>
</organism>
<comment type="caution">
    <text evidence="10">The sequence shown here is derived from an EMBL/GenBank/DDBJ whole genome shotgun (WGS) entry which is preliminary data.</text>
</comment>
<evidence type="ECO:0000256" key="5">
    <source>
        <dbReference type="ARBA" id="ARBA00022801"/>
    </source>
</evidence>
<dbReference type="InterPro" id="IPR017853">
    <property type="entry name" value="GH"/>
</dbReference>
<keyword evidence="6" id="KW-0326">Glycosidase</keyword>
<dbReference type="Proteomes" id="UP001610063">
    <property type="component" value="Unassembled WGS sequence"/>
</dbReference>
<dbReference type="InterPro" id="IPR000933">
    <property type="entry name" value="Glyco_hydro_29"/>
</dbReference>
<dbReference type="SUPFAM" id="SSF51445">
    <property type="entry name" value="(Trans)glycosidases"/>
    <property type="match status" value="1"/>
</dbReference>
<dbReference type="Pfam" id="PF01120">
    <property type="entry name" value="Alpha_L_fucos"/>
    <property type="match status" value="1"/>
</dbReference>
<dbReference type="RefSeq" id="WP_395418949.1">
    <property type="nucleotide sequence ID" value="NZ_JBIPKE010000020.1"/>
</dbReference>
<dbReference type="Gene3D" id="3.20.20.80">
    <property type="entry name" value="Glycosidases"/>
    <property type="match status" value="1"/>
</dbReference>
<comment type="similarity">
    <text evidence="2">Belongs to the glycosyl hydrolase 29 family.</text>
</comment>
<feature type="chain" id="PRO_5045695249" description="alpha-L-fucosidase" evidence="7">
    <location>
        <begin position="24"/>
        <end position="494"/>
    </location>
</feature>
<feature type="signal peptide" evidence="7">
    <location>
        <begin position="1"/>
        <end position="23"/>
    </location>
</feature>
<evidence type="ECO:0000256" key="4">
    <source>
        <dbReference type="ARBA" id="ARBA00022729"/>
    </source>
</evidence>
<evidence type="ECO:0000313" key="10">
    <source>
        <dbReference type="EMBL" id="MFH6985511.1"/>
    </source>
</evidence>
<accession>A0ABW7ND57</accession>
<protein>
    <recommendedName>
        <fullName evidence="3">alpha-L-fucosidase</fullName>
        <ecNumber evidence="3">3.2.1.51</ecNumber>
    </recommendedName>
</protein>
<dbReference type="SMART" id="SM00812">
    <property type="entry name" value="Alpha_L_fucos"/>
    <property type="match status" value="1"/>
</dbReference>
<evidence type="ECO:0000256" key="2">
    <source>
        <dbReference type="ARBA" id="ARBA00007951"/>
    </source>
</evidence>
<keyword evidence="4 7" id="KW-0732">Signal</keyword>
<gene>
    <name evidence="10" type="ORF">ACHKAR_18815</name>
</gene>
<keyword evidence="5" id="KW-0378">Hydrolase</keyword>
<evidence type="ECO:0000313" key="11">
    <source>
        <dbReference type="Proteomes" id="UP001610063"/>
    </source>
</evidence>
<sequence length="494" mass="56637">MKPICHTLLLALFFTACSHPEQATMKKYAENWDSLASYEEAPEWFRNAKFGIYYHWGLLSVPAYANDWHPRNLHVEGTDDYAQHVATYGHPSAFGYHDFVPMFRADSFNAENWADLFVQSGARFSGVVAEHHDGWSNWDSRINPWNAKKMGPKRDLVGELERAIHGKGLKFVTTFHMARNLQIYQQDTANWLNDRSYFPYHPNLYTSSTDSIIRMMYGNIPKDQFYENWLGKLQEVIDQYSPDLIYFDGELSKIPDSVKLKFVTYYLNHASMKDKGVVITHKNGELPSGVSLMDLEKGRMDDKTDHFWLTDETIAHGSWSYTETLEVKPAAEIIHVLIDIVSKNGVLMLNISPKANGVIPADQQMVLRDIGEWLKKYGEAIYDTRTWTVYGEGPTVLGTSGHFLEWKTYTAEDVRFTTKENQLYAILMGWPGEDEQVKISSINRENLKGKTIQEVVLLGSNEKVLWELTEKGFLFTTPSQSMNDPAVVLKLTLK</sequence>
<name>A0ABW7ND57_9BACT</name>
<dbReference type="PRINTS" id="PR00741">
    <property type="entry name" value="GLHYDRLASE29"/>
</dbReference>
<dbReference type="PIRSF" id="PIRSF001092">
    <property type="entry name" value="Alpha-L-fucosidase"/>
    <property type="match status" value="1"/>
</dbReference>
<dbReference type="EMBL" id="JBIPKE010000020">
    <property type="protein sequence ID" value="MFH6985511.1"/>
    <property type="molecule type" value="Genomic_DNA"/>
</dbReference>
<evidence type="ECO:0000259" key="8">
    <source>
        <dbReference type="Pfam" id="PF01120"/>
    </source>
</evidence>
<dbReference type="PROSITE" id="PS51257">
    <property type="entry name" value="PROKAR_LIPOPROTEIN"/>
    <property type="match status" value="1"/>
</dbReference>
<reference evidence="10 11" key="1">
    <citation type="journal article" date="2013" name="Int. J. Syst. Evol. Microbiol.">
        <title>Marinoscillum luteum sp. nov., isolated from marine sediment.</title>
        <authorList>
            <person name="Cha I.T."/>
            <person name="Park S.J."/>
            <person name="Kim S.J."/>
            <person name="Kim J.G."/>
            <person name="Jung M.Y."/>
            <person name="Shin K.S."/>
            <person name="Kwon K.K."/>
            <person name="Yang S.H."/>
            <person name="Seo Y.S."/>
            <person name="Rhee S.K."/>
        </authorList>
    </citation>
    <scope>NUCLEOTIDE SEQUENCE [LARGE SCALE GENOMIC DNA]</scope>
    <source>
        <strain evidence="10 11">KCTC 23939</strain>
    </source>
</reference>